<feature type="transmembrane region" description="Helical" evidence="8">
    <location>
        <begin position="86"/>
        <end position="106"/>
    </location>
</feature>
<dbReference type="Proteomes" id="UP001279734">
    <property type="component" value="Unassembled WGS sequence"/>
</dbReference>
<evidence type="ECO:0000256" key="6">
    <source>
        <dbReference type="ARBA" id="ARBA00023136"/>
    </source>
</evidence>
<keyword evidence="5 8" id="KW-1133">Transmembrane helix</keyword>
<evidence type="ECO:0000256" key="4">
    <source>
        <dbReference type="ARBA" id="ARBA00022824"/>
    </source>
</evidence>
<evidence type="ECO:0000256" key="3">
    <source>
        <dbReference type="ARBA" id="ARBA00022692"/>
    </source>
</evidence>
<evidence type="ECO:0000313" key="10">
    <source>
        <dbReference type="Proteomes" id="UP001279734"/>
    </source>
</evidence>
<dbReference type="AlphaFoldDB" id="A0AAD3SDJ6"/>
<feature type="transmembrane region" description="Helical" evidence="8">
    <location>
        <begin position="190"/>
        <end position="211"/>
    </location>
</feature>
<evidence type="ECO:0000256" key="1">
    <source>
        <dbReference type="ARBA" id="ARBA00004477"/>
    </source>
</evidence>
<dbReference type="EMBL" id="BSYO01000008">
    <property type="protein sequence ID" value="GMH08796.1"/>
    <property type="molecule type" value="Genomic_DNA"/>
</dbReference>
<evidence type="ECO:0000256" key="2">
    <source>
        <dbReference type="ARBA" id="ARBA00008462"/>
    </source>
</evidence>
<evidence type="ECO:0000256" key="8">
    <source>
        <dbReference type="SAM" id="Phobius"/>
    </source>
</evidence>
<gene>
    <name evidence="9" type="ORF">Nepgr_010636</name>
</gene>
<comment type="caution">
    <text evidence="9">The sequence shown here is derived from an EMBL/GenBank/DDBJ whole genome shotgun (WGS) entry which is preliminary data.</text>
</comment>
<dbReference type="GO" id="GO:0005789">
    <property type="term" value="C:endoplasmic reticulum membrane"/>
    <property type="evidence" value="ECO:0007669"/>
    <property type="project" value="UniProtKB-SubCell"/>
</dbReference>
<sequence length="221" mass="24618">MQPRRLVFGRPTGSDSSDFSFQMVVDSSRWPREEAVAAQRGKRDSVQMQSRRPVSGRPAGSDGSDFSFRMVVDSRYTKAARKKSHLGRLLVVQAFILMADTLLLLFPIFKGDAADMRALPLAAVFFVSLIIGESGRRRSQTGLLKLYMILSSTVMLLSIACTIDNSLILQVFQGQLRSDWKVHNEQLVEAILLCAGLLLQIFTVHTTVSLIRNMSPPKRSS</sequence>
<feature type="transmembrane region" description="Helical" evidence="8">
    <location>
        <begin position="147"/>
        <end position="170"/>
    </location>
</feature>
<feature type="region of interest" description="Disordered" evidence="7">
    <location>
        <begin position="34"/>
        <end position="61"/>
    </location>
</feature>
<keyword evidence="6 8" id="KW-0472">Membrane</keyword>
<reference evidence="9" key="1">
    <citation type="submission" date="2023-05" db="EMBL/GenBank/DDBJ databases">
        <title>Nepenthes gracilis genome sequencing.</title>
        <authorList>
            <person name="Fukushima K."/>
        </authorList>
    </citation>
    <scope>NUCLEOTIDE SEQUENCE</scope>
    <source>
        <strain evidence="9">SING2019-196</strain>
    </source>
</reference>
<dbReference type="PANTHER" id="PTHR20955">
    <property type="entry name" value="PROTEIN JAGUNAL HOMOLOG 1"/>
    <property type="match status" value="1"/>
</dbReference>
<evidence type="ECO:0000256" key="5">
    <source>
        <dbReference type="ARBA" id="ARBA00022989"/>
    </source>
</evidence>
<dbReference type="GO" id="GO:0016192">
    <property type="term" value="P:vesicle-mediated transport"/>
    <property type="evidence" value="ECO:0007669"/>
    <property type="project" value="TreeGrafter"/>
</dbReference>
<comment type="similarity">
    <text evidence="2">Belongs to the jagunal family.</text>
</comment>
<keyword evidence="3 8" id="KW-0812">Transmembrane</keyword>
<keyword evidence="4" id="KW-0256">Endoplasmic reticulum</keyword>
<dbReference type="GO" id="GO:0007029">
    <property type="term" value="P:endoplasmic reticulum organization"/>
    <property type="evidence" value="ECO:0007669"/>
    <property type="project" value="InterPro"/>
</dbReference>
<dbReference type="InterPro" id="IPR009787">
    <property type="entry name" value="Jagunal"/>
</dbReference>
<accession>A0AAD3SDJ6</accession>
<evidence type="ECO:0000256" key="7">
    <source>
        <dbReference type="SAM" id="MobiDB-lite"/>
    </source>
</evidence>
<evidence type="ECO:0000313" key="9">
    <source>
        <dbReference type="EMBL" id="GMH08796.1"/>
    </source>
</evidence>
<feature type="transmembrane region" description="Helical" evidence="8">
    <location>
        <begin position="118"/>
        <end position="135"/>
    </location>
</feature>
<organism evidence="9 10">
    <name type="scientific">Nepenthes gracilis</name>
    <name type="common">Slender pitcher plant</name>
    <dbReference type="NCBI Taxonomy" id="150966"/>
    <lineage>
        <taxon>Eukaryota</taxon>
        <taxon>Viridiplantae</taxon>
        <taxon>Streptophyta</taxon>
        <taxon>Embryophyta</taxon>
        <taxon>Tracheophyta</taxon>
        <taxon>Spermatophyta</taxon>
        <taxon>Magnoliopsida</taxon>
        <taxon>eudicotyledons</taxon>
        <taxon>Gunneridae</taxon>
        <taxon>Pentapetalae</taxon>
        <taxon>Caryophyllales</taxon>
        <taxon>Nepenthaceae</taxon>
        <taxon>Nepenthes</taxon>
    </lineage>
</organism>
<proteinExistence type="inferred from homology"/>
<comment type="subcellular location">
    <subcellularLocation>
        <location evidence="1">Endoplasmic reticulum membrane</location>
        <topology evidence="1">Multi-pass membrane protein</topology>
    </subcellularLocation>
</comment>
<protein>
    <submittedName>
        <fullName evidence="9">Uncharacterized protein</fullName>
    </submittedName>
</protein>
<dbReference type="PANTHER" id="PTHR20955:SF1">
    <property type="entry name" value="PROTEIN JAGUNAL HOMOLOG 1"/>
    <property type="match status" value="1"/>
</dbReference>
<name>A0AAD3SDJ6_NEPGR</name>
<dbReference type="Pfam" id="PF07086">
    <property type="entry name" value="Jagunal"/>
    <property type="match status" value="1"/>
</dbReference>
<feature type="compositionally biased region" description="Basic and acidic residues" evidence="7">
    <location>
        <begin position="34"/>
        <end position="45"/>
    </location>
</feature>
<keyword evidence="10" id="KW-1185">Reference proteome</keyword>